<feature type="region of interest" description="Disordered" evidence="1">
    <location>
        <begin position="60"/>
        <end position="155"/>
    </location>
</feature>
<feature type="region of interest" description="Disordered" evidence="1">
    <location>
        <begin position="222"/>
        <end position="318"/>
    </location>
</feature>
<dbReference type="OrthoDB" id="267733at2759"/>
<evidence type="ECO:0000256" key="1">
    <source>
        <dbReference type="SAM" id="MobiDB-lite"/>
    </source>
</evidence>
<dbReference type="RefSeq" id="XP_067174204.1">
    <property type="nucleotide sequence ID" value="XM_067318099.1"/>
</dbReference>
<protein>
    <submittedName>
        <fullName evidence="2">Uncharacterized protein</fullName>
    </submittedName>
</protein>
<feature type="compositionally biased region" description="Gly residues" evidence="1">
    <location>
        <begin position="298"/>
        <end position="312"/>
    </location>
</feature>
<dbReference type="EMBL" id="JAFEUZ010000036">
    <property type="protein sequence ID" value="KAG5464267.1"/>
    <property type="molecule type" value="Genomic_DNA"/>
</dbReference>
<proteinExistence type="predicted"/>
<dbReference type="GeneID" id="92510611"/>
<feature type="compositionally biased region" description="Low complexity" evidence="1">
    <location>
        <begin position="239"/>
        <end position="261"/>
    </location>
</feature>
<feature type="compositionally biased region" description="Acidic residues" evidence="1">
    <location>
        <begin position="262"/>
        <end position="276"/>
    </location>
</feature>
<organism evidence="2 3">
    <name type="scientific">Leishmania martiniquensis</name>
    <dbReference type="NCBI Taxonomy" id="1580590"/>
    <lineage>
        <taxon>Eukaryota</taxon>
        <taxon>Discoba</taxon>
        <taxon>Euglenozoa</taxon>
        <taxon>Kinetoplastea</taxon>
        <taxon>Metakinetoplastina</taxon>
        <taxon>Trypanosomatida</taxon>
        <taxon>Trypanosomatidae</taxon>
        <taxon>Leishmaniinae</taxon>
        <taxon>Leishmania</taxon>
    </lineage>
</organism>
<comment type="caution">
    <text evidence="2">The sequence shown here is derived from an EMBL/GenBank/DDBJ whole genome shotgun (WGS) entry which is preliminary data.</text>
</comment>
<dbReference type="KEGG" id="lmat:92510611"/>
<feature type="region of interest" description="Disordered" evidence="1">
    <location>
        <begin position="1"/>
        <end position="47"/>
    </location>
</feature>
<feature type="compositionally biased region" description="Basic residues" evidence="1">
    <location>
        <begin position="1"/>
        <end position="11"/>
    </location>
</feature>
<name>A0A836GBX8_9TRYP</name>
<feature type="compositionally biased region" description="Basic and acidic residues" evidence="1">
    <location>
        <begin position="201"/>
        <end position="210"/>
    </location>
</feature>
<sequence>MSNNRRSRPAKRINGAAKAERRRVASSPTAAPDRHIPPIPQAKSVLSAPKSIEDIASLFIGASSGGSGGNVYESNERIRSKRKNATGPTKRPREDAGNLTTGKHSPAKRHKRSVICSLSPKVTSPTIESGRKAGSQPGAANRHENDEDDEEDIKLSKAVQAQTLGFLQQLNPTSRKVFWGLRAAAQGKQSAAAAATAAKGKAKEAKKVADRVEEIWRVGGAYMTRGADGDIDGSDRGRGAISDCESQVSTSSSEPSWVTDSSEGEEDFRSEDEAGNDMESAPVATGAARRCSTVGPPKRGGGGGRLFQGDGDGVWDED</sequence>
<keyword evidence="3" id="KW-1185">Reference proteome</keyword>
<accession>A0A836GBX8</accession>
<dbReference type="Proteomes" id="UP000673552">
    <property type="component" value="Chromosome 36"/>
</dbReference>
<evidence type="ECO:0000313" key="2">
    <source>
        <dbReference type="EMBL" id="KAG5464267.1"/>
    </source>
</evidence>
<gene>
    <name evidence="2" type="ORF">LSCM1_00448</name>
</gene>
<reference evidence="2 3" key="1">
    <citation type="submission" date="2021-03" db="EMBL/GenBank/DDBJ databases">
        <title>Leishmania (Mundinia) martiniquensis Genome sequencing and assembly.</title>
        <authorList>
            <person name="Almutairi H."/>
            <person name="Gatherer D."/>
        </authorList>
    </citation>
    <scope>NUCLEOTIDE SEQUENCE [LARGE SCALE GENOMIC DNA]</scope>
    <source>
        <strain evidence="2">LSCM1</strain>
    </source>
</reference>
<evidence type="ECO:0000313" key="3">
    <source>
        <dbReference type="Proteomes" id="UP000673552"/>
    </source>
</evidence>
<feature type="compositionally biased region" description="Low complexity" evidence="1">
    <location>
        <begin position="184"/>
        <end position="199"/>
    </location>
</feature>
<dbReference type="AlphaFoldDB" id="A0A836GBX8"/>
<feature type="region of interest" description="Disordered" evidence="1">
    <location>
        <begin position="184"/>
        <end position="210"/>
    </location>
</feature>